<dbReference type="InterPro" id="IPR002656">
    <property type="entry name" value="Acyl_transf_3_dom"/>
</dbReference>
<proteinExistence type="predicted"/>
<keyword evidence="1" id="KW-1133">Transmembrane helix</keyword>
<evidence type="ECO:0000313" key="3">
    <source>
        <dbReference type="EMBL" id="ENV00556.1"/>
    </source>
</evidence>
<feature type="transmembrane region" description="Helical" evidence="1">
    <location>
        <begin position="150"/>
        <end position="167"/>
    </location>
</feature>
<name>N8VM44_9GAMM</name>
<dbReference type="EMBL" id="APPE01000027">
    <property type="protein sequence ID" value="ENV00556.1"/>
    <property type="molecule type" value="Genomic_DNA"/>
</dbReference>
<gene>
    <name evidence="3" type="ORF">F969_00423</name>
</gene>
<feature type="transmembrane region" description="Helical" evidence="1">
    <location>
        <begin position="126"/>
        <end position="144"/>
    </location>
</feature>
<feature type="domain" description="Acyltransferase 3" evidence="2">
    <location>
        <begin position="6"/>
        <end position="166"/>
    </location>
</feature>
<dbReference type="AlphaFoldDB" id="N8VM44"/>
<sequence>MVYVALQVLLCPFLPAVGILVLNLDKVFFFNVILLEYALGICAYLIYIECNLNFMLNIILILLGTALIFFQNIFNVFETGFGRALDRGVPAFLCVVGVIGLESFFKNHYHKFVNILDRLGNTSYSIYLSHPFILVIGTKLYISYYFFQNLNFALFLYVVCIFIGYYVNKFIEVPLNRTVKNSFNSNSIWILKIKIFIQNLRNI</sequence>
<feature type="transmembrane region" description="Helical" evidence="1">
    <location>
        <begin position="89"/>
        <end position="105"/>
    </location>
</feature>
<feature type="transmembrane region" description="Helical" evidence="1">
    <location>
        <begin position="54"/>
        <end position="77"/>
    </location>
</feature>
<dbReference type="PATRIC" id="fig|1217710.3.peg.399"/>
<dbReference type="HOGENOM" id="CLU_1346527_0_0_6"/>
<reference evidence="3 4" key="1">
    <citation type="submission" date="2013-02" db="EMBL/GenBank/DDBJ databases">
        <title>The Genome Sequence of Acinetobacter sp. NIPH 899.</title>
        <authorList>
            <consortium name="The Broad Institute Genome Sequencing Platform"/>
            <consortium name="The Broad Institute Genome Sequencing Center for Infectious Disease"/>
            <person name="Cerqueira G."/>
            <person name="Feldgarden M."/>
            <person name="Courvalin P."/>
            <person name="Perichon B."/>
            <person name="Grillot-Courvalin C."/>
            <person name="Clermont D."/>
            <person name="Rocha E."/>
            <person name="Yoon E.-J."/>
            <person name="Nemec A."/>
            <person name="Walker B."/>
            <person name="Young S.K."/>
            <person name="Zeng Q."/>
            <person name="Gargeya S."/>
            <person name="Fitzgerald M."/>
            <person name="Haas B."/>
            <person name="Abouelleil A."/>
            <person name="Alvarado L."/>
            <person name="Arachchi H.M."/>
            <person name="Berlin A.M."/>
            <person name="Chapman S.B."/>
            <person name="Dewar J."/>
            <person name="Goldberg J."/>
            <person name="Griggs A."/>
            <person name="Gujja S."/>
            <person name="Hansen M."/>
            <person name="Howarth C."/>
            <person name="Imamovic A."/>
            <person name="Larimer J."/>
            <person name="McCowan C."/>
            <person name="Murphy C."/>
            <person name="Neiman D."/>
            <person name="Pearson M."/>
            <person name="Priest M."/>
            <person name="Roberts A."/>
            <person name="Saif S."/>
            <person name="Shea T."/>
            <person name="Sisk P."/>
            <person name="Sykes S."/>
            <person name="Wortman J."/>
            <person name="Nusbaum C."/>
            <person name="Birren B."/>
        </authorList>
    </citation>
    <scope>NUCLEOTIDE SEQUENCE [LARGE SCALE GENOMIC DNA]</scope>
    <source>
        <strain evidence="3 4">NIPH 899</strain>
    </source>
</reference>
<comment type="caution">
    <text evidence="3">The sequence shown here is derived from an EMBL/GenBank/DDBJ whole genome shotgun (WGS) entry which is preliminary data.</text>
</comment>
<evidence type="ECO:0000313" key="4">
    <source>
        <dbReference type="Proteomes" id="UP000013070"/>
    </source>
</evidence>
<dbReference type="GO" id="GO:0016747">
    <property type="term" value="F:acyltransferase activity, transferring groups other than amino-acyl groups"/>
    <property type="evidence" value="ECO:0007669"/>
    <property type="project" value="InterPro"/>
</dbReference>
<organism evidence="3 4">
    <name type="scientific">Acinetobacter variabilis</name>
    <dbReference type="NCBI Taxonomy" id="70346"/>
    <lineage>
        <taxon>Bacteria</taxon>
        <taxon>Pseudomonadati</taxon>
        <taxon>Pseudomonadota</taxon>
        <taxon>Gammaproteobacteria</taxon>
        <taxon>Moraxellales</taxon>
        <taxon>Moraxellaceae</taxon>
        <taxon>Acinetobacter</taxon>
    </lineage>
</organism>
<evidence type="ECO:0000259" key="2">
    <source>
        <dbReference type="Pfam" id="PF01757"/>
    </source>
</evidence>
<evidence type="ECO:0000256" key="1">
    <source>
        <dbReference type="SAM" id="Phobius"/>
    </source>
</evidence>
<dbReference type="RefSeq" id="WP_004780517.1">
    <property type="nucleotide sequence ID" value="NZ_KB849397.1"/>
</dbReference>
<dbReference type="Proteomes" id="UP000013070">
    <property type="component" value="Unassembled WGS sequence"/>
</dbReference>
<keyword evidence="1" id="KW-0812">Transmembrane</keyword>
<dbReference type="eggNOG" id="COG1835">
    <property type="taxonomic scope" value="Bacteria"/>
</dbReference>
<keyword evidence="1" id="KW-0472">Membrane</keyword>
<keyword evidence="4" id="KW-1185">Reference proteome</keyword>
<accession>N8VM44</accession>
<dbReference type="Pfam" id="PF01757">
    <property type="entry name" value="Acyl_transf_3"/>
    <property type="match status" value="1"/>
</dbReference>
<protein>
    <recommendedName>
        <fullName evidence="2">Acyltransferase 3 domain-containing protein</fullName>
    </recommendedName>
</protein>
<feature type="transmembrane region" description="Helical" evidence="1">
    <location>
        <begin position="28"/>
        <end position="47"/>
    </location>
</feature>